<proteinExistence type="predicted"/>
<feature type="region of interest" description="Disordered" evidence="1">
    <location>
        <begin position="58"/>
        <end position="81"/>
    </location>
</feature>
<evidence type="ECO:0000313" key="2">
    <source>
        <dbReference type="EMBL" id="GIY33192.1"/>
    </source>
</evidence>
<evidence type="ECO:0000313" key="3">
    <source>
        <dbReference type="Proteomes" id="UP001054945"/>
    </source>
</evidence>
<organism evidence="2 3">
    <name type="scientific">Caerostris extrusa</name>
    <name type="common">Bark spider</name>
    <name type="synonym">Caerostris bankana</name>
    <dbReference type="NCBI Taxonomy" id="172846"/>
    <lineage>
        <taxon>Eukaryota</taxon>
        <taxon>Metazoa</taxon>
        <taxon>Ecdysozoa</taxon>
        <taxon>Arthropoda</taxon>
        <taxon>Chelicerata</taxon>
        <taxon>Arachnida</taxon>
        <taxon>Araneae</taxon>
        <taxon>Araneomorphae</taxon>
        <taxon>Entelegynae</taxon>
        <taxon>Araneoidea</taxon>
        <taxon>Araneidae</taxon>
        <taxon>Caerostris</taxon>
    </lineage>
</organism>
<dbReference type="AlphaFoldDB" id="A0AAV4SKS7"/>
<comment type="caution">
    <text evidence="2">The sequence shown here is derived from an EMBL/GenBank/DDBJ whole genome shotgun (WGS) entry which is preliminary data.</text>
</comment>
<reference evidence="2 3" key="1">
    <citation type="submission" date="2021-06" db="EMBL/GenBank/DDBJ databases">
        <title>Caerostris extrusa draft genome.</title>
        <authorList>
            <person name="Kono N."/>
            <person name="Arakawa K."/>
        </authorList>
    </citation>
    <scope>NUCLEOTIDE SEQUENCE [LARGE SCALE GENOMIC DNA]</scope>
</reference>
<protein>
    <submittedName>
        <fullName evidence="2">Uncharacterized protein</fullName>
    </submittedName>
</protein>
<sequence length="81" mass="8523">MRGKIECPFSDVTPLLTLRPGKARALARHEHTSGNAPLFWIDWGGGDAKDDDTKRLGVRGGGGMLNSFRGSGKPAGGSEEG</sequence>
<evidence type="ECO:0000256" key="1">
    <source>
        <dbReference type="SAM" id="MobiDB-lite"/>
    </source>
</evidence>
<dbReference type="EMBL" id="BPLR01009603">
    <property type="protein sequence ID" value="GIY33192.1"/>
    <property type="molecule type" value="Genomic_DNA"/>
</dbReference>
<keyword evidence="3" id="KW-1185">Reference proteome</keyword>
<name>A0AAV4SKS7_CAEEX</name>
<dbReference type="Proteomes" id="UP001054945">
    <property type="component" value="Unassembled WGS sequence"/>
</dbReference>
<gene>
    <name evidence="2" type="ORF">CEXT_12281</name>
</gene>
<accession>A0AAV4SKS7</accession>